<dbReference type="GO" id="GO:0005737">
    <property type="term" value="C:cytoplasm"/>
    <property type="evidence" value="ECO:0007669"/>
    <property type="project" value="TreeGrafter"/>
</dbReference>
<dbReference type="SUPFAM" id="SSF48179">
    <property type="entry name" value="6-phosphogluconate dehydrogenase C-terminal domain-like"/>
    <property type="match status" value="1"/>
</dbReference>
<evidence type="ECO:0000256" key="7">
    <source>
        <dbReference type="ARBA" id="ARBA00022857"/>
    </source>
</evidence>
<comment type="pathway">
    <text evidence="2 11">Cofactor biosynthesis; (R)-pantothenate biosynthesis; (R)-pantoate from 3-methyl-2-oxobutanoate: step 2/2.</text>
</comment>
<dbReference type="UniPathway" id="UPA00028">
    <property type="reaction ID" value="UER00004"/>
</dbReference>
<dbReference type="GO" id="GO:0015940">
    <property type="term" value="P:pantothenate biosynthetic process"/>
    <property type="evidence" value="ECO:0007669"/>
    <property type="project" value="UniProtKB-UniPathway"/>
</dbReference>
<keyword evidence="8 11" id="KW-0560">Oxidoreductase</keyword>
<evidence type="ECO:0000256" key="6">
    <source>
        <dbReference type="ARBA" id="ARBA00022655"/>
    </source>
</evidence>
<dbReference type="InterPro" id="IPR008927">
    <property type="entry name" value="6-PGluconate_DH-like_C_sf"/>
</dbReference>
<dbReference type="InterPro" id="IPR013328">
    <property type="entry name" value="6PGD_dom2"/>
</dbReference>
<evidence type="ECO:0000259" key="13">
    <source>
        <dbReference type="Pfam" id="PF08546"/>
    </source>
</evidence>
<dbReference type="Gene3D" id="1.10.1040.10">
    <property type="entry name" value="N-(1-d-carboxylethyl)-l-norvaline Dehydrogenase, domain 2"/>
    <property type="match status" value="1"/>
</dbReference>
<accession>A0A0D0S2C0</accession>
<name>A0A0D0S2C0_9BACL</name>
<dbReference type="EMBL" id="JXTH01000001">
    <property type="protein sequence ID" value="KIQ95790.1"/>
    <property type="molecule type" value="Genomic_DNA"/>
</dbReference>
<protein>
    <recommendedName>
        <fullName evidence="5 11">2-dehydropantoate 2-reductase</fullName>
        <ecNumber evidence="4 11">1.1.1.169</ecNumber>
    </recommendedName>
    <alternativeName>
        <fullName evidence="9 11">Ketopantoate reductase</fullName>
    </alternativeName>
</protein>
<evidence type="ECO:0000259" key="12">
    <source>
        <dbReference type="Pfam" id="PF02558"/>
    </source>
</evidence>
<evidence type="ECO:0000256" key="11">
    <source>
        <dbReference type="RuleBase" id="RU362068"/>
    </source>
</evidence>
<dbReference type="Gene3D" id="3.40.50.720">
    <property type="entry name" value="NAD(P)-binding Rossmann-like Domain"/>
    <property type="match status" value="1"/>
</dbReference>
<dbReference type="InterPro" id="IPR003710">
    <property type="entry name" value="ApbA"/>
</dbReference>
<keyword evidence="6 11" id="KW-0566">Pantothenate biosynthesis</keyword>
<evidence type="ECO:0000256" key="10">
    <source>
        <dbReference type="ARBA" id="ARBA00048793"/>
    </source>
</evidence>
<dbReference type="InterPro" id="IPR036291">
    <property type="entry name" value="NAD(P)-bd_dom_sf"/>
</dbReference>
<dbReference type="Pfam" id="PF08546">
    <property type="entry name" value="ApbA_C"/>
    <property type="match status" value="1"/>
</dbReference>
<evidence type="ECO:0000313" key="14">
    <source>
        <dbReference type="EMBL" id="KIQ95790.1"/>
    </source>
</evidence>
<proteinExistence type="inferred from homology"/>
<dbReference type="NCBIfam" id="TIGR00745">
    <property type="entry name" value="apbA_panE"/>
    <property type="match status" value="1"/>
</dbReference>
<dbReference type="GO" id="GO:0008677">
    <property type="term" value="F:2-dehydropantoate 2-reductase activity"/>
    <property type="evidence" value="ECO:0007669"/>
    <property type="project" value="UniProtKB-EC"/>
</dbReference>
<dbReference type="GO" id="GO:0050661">
    <property type="term" value="F:NADP binding"/>
    <property type="evidence" value="ECO:0007669"/>
    <property type="project" value="TreeGrafter"/>
</dbReference>
<reference evidence="14 15" key="1">
    <citation type="submission" date="2015-01" db="EMBL/GenBank/DDBJ databases">
        <title>Draft genome of Anoxybacillus thermarum strain AF/04.</title>
        <authorList>
            <person name="Poli A."/>
            <person name="Nicolaus B."/>
            <person name="Chan K.-G."/>
            <person name="Kahar U.M."/>
            <person name="Yaakob A.S."/>
            <person name="Chan C.S."/>
            <person name="Goh K.M."/>
        </authorList>
    </citation>
    <scope>NUCLEOTIDE SEQUENCE [LARGE SCALE GENOMIC DNA]</scope>
    <source>
        <strain evidence="14 15">AF/04</strain>
    </source>
</reference>
<comment type="caution">
    <text evidence="14">The sequence shown here is derived from an EMBL/GenBank/DDBJ whole genome shotgun (WGS) entry which is preliminary data.</text>
</comment>
<evidence type="ECO:0000256" key="3">
    <source>
        <dbReference type="ARBA" id="ARBA00007870"/>
    </source>
</evidence>
<dbReference type="Pfam" id="PF02558">
    <property type="entry name" value="ApbA"/>
    <property type="match status" value="1"/>
</dbReference>
<evidence type="ECO:0000256" key="1">
    <source>
        <dbReference type="ARBA" id="ARBA00002919"/>
    </source>
</evidence>
<dbReference type="PANTHER" id="PTHR43765">
    <property type="entry name" value="2-DEHYDROPANTOATE 2-REDUCTASE-RELATED"/>
    <property type="match status" value="1"/>
</dbReference>
<evidence type="ECO:0000256" key="9">
    <source>
        <dbReference type="ARBA" id="ARBA00032024"/>
    </source>
</evidence>
<gene>
    <name evidence="14" type="ORF">LH47_00023</name>
</gene>
<sequence>MRIGIVGGGAIGLLTAAYFCGDHDVTIYTRRDEQAEKLCTNGLTVICGNERTTHRVHAEPFVREIEEEMLFIAVKQYDLANILQTRIHMLQANAIMFLQNGMGHVSYLPHVPHHHIALAVVEHGALKIDDTTVSHTGVGQTKWSVWRGEKEAFSFLSSTNSRFPFQYVDDWEAMLLEKLMVNVAINPLTALLRVPNGMLVTHEPYRQAMKQLFQEVASVFQLEQRESIWKHIETICHQTAANRSSMLRDIESGRKTELDAILRYVIERANERCVPAPISTFLYALVKGKQLEGEKER</sequence>
<evidence type="ECO:0000313" key="15">
    <source>
        <dbReference type="Proteomes" id="UP000032102"/>
    </source>
</evidence>
<feature type="domain" description="Ketopantoate reductase N-terminal" evidence="12">
    <location>
        <begin position="3"/>
        <end position="147"/>
    </location>
</feature>
<evidence type="ECO:0000256" key="5">
    <source>
        <dbReference type="ARBA" id="ARBA00019465"/>
    </source>
</evidence>
<dbReference type="PATRIC" id="fig|404937.3.peg.26"/>
<dbReference type="InterPro" id="IPR013332">
    <property type="entry name" value="KPR_N"/>
</dbReference>
<dbReference type="RefSeq" id="WP_043963571.1">
    <property type="nucleotide sequence ID" value="NZ_JXTH01000001.1"/>
</dbReference>
<dbReference type="InterPro" id="IPR013752">
    <property type="entry name" value="KPA_reductase"/>
</dbReference>
<comment type="function">
    <text evidence="1 11">Catalyzes the NADPH-dependent reduction of ketopantoate into pantoic acid.</text>
</comment>
<comment type="catalytic activity">
    <reaction evidence="10 11">
        <text>(R)-pantoate + NADP(+) = 2-dehydropantoate + NADPH + H(+)</text>
        <dbReference type="Rhea" id="RHEA:16233"/>
        <dbReference type="ChEBI" id="CHEBI:11561"/>
        <dbReference type="ChEBI" id="CHEBI:15378"/>
        <dbReference type="ChEBI" id="CHEBI:15980"/>
        <dbReference type="ChEBI" id="CHEBI:57783"/>
        <dbReference type="ChEBI" id="CHEBI:58349"/>
        <dbReference type="EC" id="1.1.1.169"/>
    </reaction>
</comment>
<keyword evidence="7 11" id="KW-0521">NADP</keyword>
<dbReference type="SUPFAM" id="SSF51735">
    <property type="entry name" value="NAD(P)-binding Rossmann-fold domains"/>
    <property type="match status" value="1"/>
</dbReference>
<dbReference type="PANTHER" id="PTHR43765:SF2">
    <property type="entry name" value="2-DEHYDROPANTOATE 2-REDUCTASE"/>
    <property type="match status" value="1"/>
</dbReference>
<dbReference type="EC" id="1.1.1.169" evidence="4 11"/>
<evidence type="ECO:0000256" key="4">
    <source>
        <dbReference type="ARBA" id="ARBA00013014"/>
    </source>
</evidence>
<dbReference type="AlphaFoldDB" id="A0A0D0S2C0"/>
<comment type="similarity">
    <text evidence="3 11">Belongs to the ketopantoate reductase family.</text>
</comment>
<dbReference type="Proteomes" id="UP000032102">
    <property type="component" value="Unassembled WGS sequence"/>
</dbReference>
<keyword evidence="15" id="KW-1185">Reference proteome</keyword>
<feature type="domain" description="Ketopantoate reductase C-terminal" evidence="13">
    <location>
        <begin position="170"/>
        <end position="290"/>
    </location>
</feature>
<evidence type="ECO:0000256" key="8">
    <source>
        <dbReference type="ARBA" id="ARBA00023002"/>
    </source>
</evidence>
<evidence type="ECO:0000256" key="2">
    <source>
        <dbReference type="ARBA" id="ARBA00004994"/>
    </source>
</evidence>
<dbReference type="NCBIfam" id="NF005093">
    <property type="entry name" value="PRK06522.2-4"/>
    <property type="match status" value="1"/>
</dbReference>
<organism evidence="14 15">
    <name type="scientific">Anoxybacillus thermarum</name>
    <dbReference type="NCBI Taxonomy" id="404937"/>
    <lineage>
        <taxon>Bacteria</taxon>
        <taxon>Bacillati</taxon>
        <taxon>Bacillota</taxon>
        <taxon>Bacilli</taxon>
        <taxon>Bacillales</taxon>
        <taxon>Anoxybacillaceae</taxon>
        <taxon>Anoxybacillus</taxon>
    </lineage>
</organism>
<dbReference type="InterPro" id="IPR050838">
    <property type="entry name" value="Ketopantoate_reductase"/>
</dbReference>